<protein>
    <recommendedName>
        <fullName evidence="4">Zinc finger PHD-type domain-containing protein</fullName>
    </recommendedName>
</protein>
<dbReference type="InterPro" id="IPR011989">
    <property type="entry name" value="ARM-like"/>
</dbReference>
<keyword evidence="3" id="KW-1185">Reference proteome</keyword>
<accession>A0A067CWB9</accession>
<dbReference type="GeneID" id="24123678"/>
<proteinExistence type="predicted"/>
<gene>
    <name evidence="2" type="ORF">SPRG_01067</name>
</gene>
<reference evidence="2 3" key="1">
    <citation type="journal article" date="2013" name="PLoS Genet.">
        <title>Distinctive expansion of potential virulence genes in the genome of the oomycete fish pathogen Saprolegnia parasitica.</title>
        <authorList>
            <person name="Jiang R.H."/>
            <person name="de Bruijn I."/>
            <person name="Haas B.J."/>
            <person name="Belmonte R."/>
            <person name="Lobach L."/>
            <person name="Christie J."/>
            <person name="van den Ackerveken G."/>
            <person name="Bottin A."/>
            <person name="Bulone V."/>
            <person name="Diaz-Moreno S.M."/>
            <person name="Dumas B."/>
            <person name="Fan L."/>
            <person name="Gaulin E."/>
            <person name="Govers F."/>
            <person name="Grenville-Briggs L.J."/>
            <person name="Horner N.R."/>
            <person name="Levin J.Z."/>
            <person name="Mammella M."/>
            <person name="Meijer H.J."/>
            <person name="Morris P."/>
            <person name="Nusbaum C."/>
            <person name="Oome S."/>
            <person name="Phillips A.J."/>
            <person name="van Rooyen D."/>
            <person name="Rzeszutek E."/>
            <person name="Saraiva M."/>
            <person name="Secombes C.J."/>
            <person name="Seidl M.F."/>
            <person name="Snel B."/>
            <person name="Stassen J.H."/>
            <person name="Sykes S."/>
            <person name="Tripathy S."/>
            <person name="van den Berg H."/>
            <person name="Vega-Arreguin J.C."/>
            <person name="Wawra S."/>
            <person name="Young S.K."/>
            <person name="Zeng Q."/>
            <person name="Dieguez-Uribeondo J."/>
            <person name="Russ C."/>
            <person name="Tyler B.M."/>
            <person name="van West P."/>
        </authorList>
    </citation>
    <scope>NUCLEOTIDE SEQUENCE [LARGE SCALE GENOMIC DNA]</scope>
    <source>
        <strain evidence="2 3">CBS 223.65</strain>
    </source>
</reference>
<dbReference type="AlphaFoldDB" id="A0A067CWB9"/>
<dbReference type="OMA" id="LETIYCL"/>
<dbReference type="OrthoDB" id="68365at2759"/>
<dbReference type="RefSeq" id="XP_012194657.1">
    <property type="nucleotide sequence ID" value="XM_012339267.1"/>
</dbReference>
<evidence type="ECO:0000256" key="1">
    <source>
        <dbReference type="SAM" id="MobiDB-lite"/>
    </source>
</evidence>
<dbReference type="InterPro" id="IPR011011">
    <property type="entry name" value="Znf_FYVE_PHD"/>
</dbReference>
<name>A0A067CWB9_SAPPC</name>
<dbReference type="SUPFAM" id="SSF48371">
    <property type="entry name" value="ARM repeat"/>
    <property type="match status" value="1"/>
</dbReference>
<evidence type="ECO:0000313" key="2">
    <source>
        <dbReference type="EMBL" id="KDO35004.1"/>
    </source>
</evidence>
<organism evidence="2 3">
    <name type="scientific">Saprolegnia parasitica (strain CBS 223.65)</name>
    <dbReference type="NCBI Taxonomy" id="695850"/>
    <lineage>
        <taxon>Eukaryota</taxon>
        <taxon>Sar</taxon>
        <taxon>Stramenopiles</taxon>
        <taxon>Oomycota</taxon>
        <taxon>Saprolegniomycetes</taxon>
        <taxon>Saprolegniales</taxon>
        <taxon>Saprolegniaceae</taxon>
        <taxon>Saprolegnia</taxon>
    </lineage>
</organism>
<dbReference type="EMBL" id="KK583190">
    <property type="protein sequence ID" value="KDO35004.1"/>
    <property type="molecule type" value="Genomic_DNA"/>
</dbReference>
<dbReference type="Proteomes" id="UP000030745">
    <property type="component" value="Unassembled WGS sequence"/>
</dbReference>
<dbReference type="Gene3D" id="1.25.10.10">
    <property type="entry name" value="Leucine-rich Repeat Variant"/>
    <property type="match status" value="1"/>
</dbReference>
<sequence length="554" mass="61380">MRKTDEPHRPTYSEVVATLGKLGDLGRKFEDTEKLLLRLLEFSQVAPKRAAILAANGIHVVAMHLRNAENSVIQQRTAAILLNLGQSENGRLAIASCHSWSCLSYRHECPLAYLLQVAINTQDIVLKRICMGAVINCSFHAACHAHLDEIHGTPLLLKLLDTNDEDVAVYTAATLWCLCKDRNFIIRLETIYCLPAEGFMRKLSLILWTRCMHFGLALTTSPYSSDATGLLESTGENLDLVFTTAISTNLSLLLQMEHYSVKRAQATVQSAMQYKSVQKFNHDGVLVATTCAKCAKPVKDKHRLSCANDKCNEVYHVRCSRWRRIDLHTIQDNRGGFYCDVCFPKCPLQYLDFAAAEGSAILTKRDFDVLGITHDSENALCMLQAPSLDVIAVGTRKYACTSKHDLAVVHITATVRACVSLCHNNQPPLAMSTQNPWTFECFQTTAASELTLHRLALWPATKAIPIDPNAYLRKSRTELDQATVFECSAGSKNASVFALGSADGHELWSALHPSRAKCMKLVSETLAASKGAPKTRTKPHIQRTLERQPSAGRM</sequence>
<evidence type="ECO:0000313" key="3">
    <source>
        <dbReference type="Proteomes" id="UP000030745"/>
    </source>
</evidence>
<dbReference type="VEuPathDB" id="FungiDB:SPRG_01067"/>
<dbReference type="SUPFAM" id="SSF57903">
    <property type="entry name" value="FYVE/PHD zinc finger"/>
    <property type="match status" value="1"/>
</dbReference>
<dbReference type="KEGG" id="spar:SPRG_01067"/>
<evidence type="ECO:0008006" key="4">
    <source>
        <dbReference type="Google" id="ProtNLM"/>
    </source>
</evidence>
<feature type="region of interest" description="Disordered" evidence="1">
    <location>
        <begin position="529"/>
        <end position="554"/>
    </location>
</feature>
<dbReference type="InterPro" id="IPR016024">
    <property type="entry name" value="ARM-type_fold"/>
</dbReference>